<dbReference type="InterPro" id="IPR054529">
    <property type="entry name" value="TcaA_2nd"/>
</dbReference>
<feature type="transmembrane region" description="Helical" evidence="1">
    <location>
        <begin position="44"/>
        <end position="65"/>
    </location>
</feature>
<keyword evidence="1" id="KW-0472">Membrane</keyword>
<evidence type="ECO:0000259" key="4">
    <source>
        <dbReference type="Pfam" id="PF25155"/>
    </source>
</evidence>
<dbReference type="InterPro" id="IPR056902">
    <property type="entry name" value="NTF2_YvbJ"/>
</dbReference>
<dbReference type="PANTHER" id="PTHR40038:SF1">
    <property type="entry name" value="MEMBRANE-ASSOCIATED PROTEIN TCAA"/>
    <property type="match status" value="1"/>
</dbReference>
<dbReference type="Proteomes" id="UP000035996">
    <property type="component" value="Unassembled WGS sequence"/>
</dbReference>
<feature type="domain" description="TcaA 4th" evidence="3">
    <location>
        <begin position="248"/>
        <end position="315"/>
    </location>
</feature>
<dbReference type="GO" id="GO:0005886">
    <property type="term" value="C:plasma membrane"/>
    <property type="evidence" value="ECO:0007669"/>
    <property type="project" value="UniProtKB-SubCell"/>
</dbReference>
<dbReference type="PANTHER" id="PTHR40038">
    <property type="entry name" value="MEMBRANE-ASSOCIATED PROTEIN TCAA"/>
    <property type="match status" value="1"/>
</dbReference>
<organism evidence="5 6">
    <name type="scientific">Guptibacillus hwajinpoensis</name>
    <dbReference type="NCBI Taxonomy" id="208199"/>
    <lineage>
        <taxon>Bacteria</taxon>
        <taxon>Bacillati</taxon>
        <taxon>Bacillota</taxon>
        <taxon>Bacilli</taxon>
        <taxon>Bacillales</taxon>
        <taxon>Guptibacillaceae</taxon>
        <taxon>Guptibacillus</taxon>
    </lineage>
</organism>
<sequence>MIGMNGRRWKDGFCEFCNREETGAFCVKCGRKVTETTPIRGKKWTIWLISIGALVILFVGSYYTLRMLASPERTIDQFREAMFEGNYEQMKKVVSKVNPLLSHEAELQGFVELMKNHPEQRSLLIQDLDRQARGLTDREFGKRDEALFVDMKLTKSGKKFLLFDDYMIAPAPIYASVYTQFPGTSLKINSQDGGVFGGTEDGKKVGPFLPGLYQFASEIKNESYTMKGKAEIELMTSEETAKIDLSVNGAYVSPESNHDDAVLFVNGKDTGVTIDEAGKIGPFPIDGSVVMHAEKKFEAGVVKSPSVPFDGGEVYLAVDYSEPDPVVIEKEVQREQISSDPDYSESVIDAVNTYLRDWINAYENVDASYFTNLTPELYSYFEDRFVSVKQNNGAFTGDVLEAAFDMDSLSISSSGKKAVVDVLVTMDSANHKPGDQNVVTEVTSSAFRYELVNSGGKWLIDSRREIDGIDLTNSVAY</sequence>
<dbReference type="Pfam" id="PF25155">
    <property type="entry name" value="NTF2_YvbJ"/>
    <property type="match status" value="1"/>
</dbReference>
<keyword evidence="1" id="KW-0812">Transmembrane</keyword>
<dbReference type="EMBL" id="LELK01000004">
    <property type="protein sequence ID" value="KMM36899.1"/>
    <property type="molecule type" value="Genomic_DNA"/>
</dbReference>
<dbReference type="Pfam" id="PF22813">
    <property type="entry name" value="TcaA_2nd"/>
    <property type="match status" value="1"/>
</dbReference>
<evidence type="ECO:0000256" key="1">
    <source>
        <dbReference type="SAM" id="Phobius"/>
    </source>
</evidence>
<accession>A0A0J6CXX5</accession>
<protein>
    <recommendedName>
        <fullName evidence="7">Membrane-associated protein</fullName>
    </recommendedName>
</protein>
<name>A0A0J6CXX5_9BACL</name>
<evidence type="ECO:0000259" key="2">
    <source>
        <dbReference type="Pfam" id="PF22813"/>
    </source>
</evidence>
<dbReference type="InterPro" id="IPR054530">
    <property type="entry name" value="TcaA_4th"/>
</dbReference>
<keyword evidence="1" id="KW-1133">Transmembrane helix</keyword>
<feature type="domain" description="YvbJ-like NTF2-like" evidence="4">
    <location>
        <begin position="347"/>
        <end position="463"/>
    </location>
</feature>
<dbReference type="AlphaFoldDB" id="A0A0J6CXX5"/>
<dbReference type="RefSeq" id="WP_048311614.1">
    <property type="nucleotide sequence ID" value="NZ_CP119526.1"/>
</dbReference>
<evidence type="ECO:0000313" key="5">
    <source>
        <dbReference type="EMBL" id="KMM36899.1"/>
    </source>
</evidence>
<gene>
    <name evidence="5" type="ORF">AB986_13365</name>
</gene>
<proteinExistence type="predicted"/>
<comment type="caution">
    <text evidence="5">The sequence shown here is derived from an EMBL/GenBank/DDBJ whole genome shotgun (WGS) entry which is preliminary data.</text>
</comment>
<evidence type="ECO:0000313" key="6">
    <source>
        <dbReference type="Proteomes" id="UP000035996"/>
    </source>
</evidence>
<reference evidence="5" key="1">
    <citation type="submission" date="2015-06" db="EMBL/GenBank/DDBJ databases">
        <authorList>
            <person name="Liu B."/>
            <person name="Wang J."/>
            <person name="Zhu Y."/>
            <person name="Liu G."/>
            <person name="Chen Q."/>
            <person name="Zheng C."/>
            <person name="Che J."/>
            <person name="Ge C."/>
            <person name="Shi H."/>
            <person name="Pan Z."/>
            <person name="Liu X."/>
        </authorList>
    </citation>
    <scope>NUCLEOTIDE SEQUENCE [LARGE SCALE GENOMIC DNA]</scope>
    <source>
        <strain evidence="5">DSM 16346</strain>
    </source>
</reference>
<evidence type="ECO:0000259" key="3">
    <source>
        <dbReference type="Pfam" id="PF22820"/>
    </source>
</evidence>
<feature type="domain" description="TcaA second" evidence="2">
    <location>
        <begin position="71"/>
        <end position="168"/>
    </location>
</feature>
<evidence type="ECO:0008006" key="7">
    <source>
        <dbReference type="Google" id="ProtNLM"/>
    </source>
</evidence>
<dbReference type="OrthoDB" id="1682769at2"/>
<dbReference type="STRING" id="157733.AB986_13365"/>
<keyword evidence="6" id="KW-1185">Reference proteome</keyword>
<dbReference type="Pfam" id="PF22820">
    <property type="entry name" value="TcaA_3rd_4th"/>
    <property type="match status" value="1"/>
</dbReference>